<dbReference type="SUPFAM" id="SSF53092">
    <property type="entry name" value="Creatinase/prolidase N-terminal domain"/>
    <property type="match status" value="1"/>
</dbReference>
<dbReference type="InterPro" id="IPR000994">
    <property type="entry name" value="Pept_M24"/>
</dbReference>
<dbReference type="Gene3D" id="3.90.230.10">
    <property type="entry name" value="Creatinase/methionine aminopeptidase superfamily"/>
    <property type="match status" value="1"/>
</dbReference>
<organism evidence="7 8">
    <name type="scientific">Diaphorina citri</name>
    <name type="common">Asian citrus psyllid</name>
    <dbReference type="NCBI Taxonomy" id="121845"/>
    <lineage>
        <taxon>Eukaryota</taxon>
        <taxon>Metazoa</taxon>
        <taxon>Ecdysozoa</taxon>
        <taxon>Arthropoda</taxon>
        <taxon>Hexapoda</taxon>
        <taxon>Insecta</taxon>
        <taxon>Pterygota</taxon>
        <taxon>Neoptera</taxon>
        <taxon>Paraneoptera</taxon>
        <taxon>Hemiptera</taxon>
        <taxon>Sternorrhyncha</taxon>
        <taxon>Psylloidea</taxon>
        <taxon>Psyllidae</taxon>
        <taxon>Diaphorininae</taxon>
        <taxon>Diaphorina</taxon>
    </lineage>
</organism>
<keyword evidence="8" id="KW-0031">Aminopeptidase</keyword>
<dbReference type="AlphaFoldDB" id="A0A3Q0IM78"/>
<keyword evidence="8" id="KW-0645">Protease</keyword>
<dbReference type="STRING" id="121845.A0A3Q0IM78"/>
<feature type="domain" description="Creatinase N-terminal" evidence="5">
    <location>
        <begin position="43"/>
        <end position="161"/>
    </location>
</feature>
<dbReference type="PANTHER" id="PTHR43763">
    <property type="entry name" value="XAA-PRO AMINOPEPTIDASE 1"/>
    <property type="match status" value="1"/>
</dbReference>
<proteinExistence type="predicted"/>
<accession>A0A3Q0IM78</accession>
<dbReference type="Proteomes" id="UP000079169">
    <property type="component" value="Unplaced"/>
</dbReference>
<reference evidence="8" key="1">
    <citation type="submission" date="2025-08" db="UniProtKB">
        <authorList>
            <consortium name="RefSeq"/>
        </authorList>
    </citation>
    <scope>IDENTIFICATION</scope>
</reference>
<evidence type="ECO:0000313" key="8">
    <source>
        <dbReference type="RefSeq" id="XP_026677317.1"/>
    </source>
</evidence>
<dbReference type="KEGG" id="dci:103506457"/>
<feature type="domain" description="Peptidase M24 C-terminal" evidence="6">
    <location>
        <begin position="554"/>
        <end position="617"/>
    </location>
</feature>
<evidence type="ECO:0000259" key="5">
    <source>
        <dbReference type="Pfam" id="PF01321"/>
    </source>
</evidence>
<dbReference type="GO" id="GO:0005737">
    <property type="term" value="C:cytoplasm"/>
    <property type="evidence" value="ECO:0007669"/>
    <property type="project" value="UniProtKB-ARBA"/>
</dbReference>
<keyword evidence="7" id="KW-1185">Reference proteome</keyword>
<evidence type="ECO:0000259" key="4">
    <source>
        <dbReference type="Pfam" id="PF00557"/>
    </source>
</evidence>
<protein>
    <submittedName>
        <fullName evidence="8">Probable Xaa-Pro aminopeptidase P</fullName>
    </submittedName>
</protein>
<dbReference type="Pfam" id="PF00557">
    <property type="entry name" value="Peptidase_M24"/>
    <property type="match status" value="1"/>
</dbReference>
<dbReference type="InterPro" id="IPR000587">
    <property type="entry name" value="Creatinase_N"/>
</dbReference>
<dbReference type="Pfam" id="PF16189">
    <property type="entry name" value="Creatinase_N_2"/>
    <property type="match status" value="1"/>
</dbReference>
<dbReference type="SUPFAM" id="SSF55920">
    <property type="entry name" value="Creatinase/aminopeptidase"/>
    <property type="match status" value="1"/>
</dbReference>
<dbReference type="Pfam" id="PF16188">
    <property type="entry name" value="Peptidase_M24_C"/>
    <property type="match status" value="1"/>
</dbReference>
<feature type="signal peptide" evidence="3">
    <location>
        <begin position="1"/>
        <end position="22"/>
    </location>
</feature>
<dbReference type="PaxDb" id="121845-A0A3Q0IM78"/>
<dbReference type="GO" id="GO:0004177">
    <property type="term" value="F:aminopeptidase activity"/>
    <property type="evidence" value="ECO:0007669"/>
    <property type="project" value="UniProtKB-KW"/>
</dbReference>
<name>A0A3Q0IM78_DIACI</name>
<dbReference type="Pfam" id="PF01321">
    <property type="entry name" value="Creatinase_N"/>
    <property type="match status" value="1"/>
</dbReference>
<dbReference type="InterPro" id="IPR050422">
    <property type="entry name" value="X-Pro_aminopeptidase_P"/>
</dbReference>
<sequence length="618" mass="70132">MACINFVFKILLSGVLLAGCYASGAHHNTSLAHSHVTSDVNQRLSLLRSVMRSRGVSVYIIVNGDDHQTKQHGPWDKRLEYISGFTGESGQGVVTQTTAVLWTEAKYWERADSELSGTEWTLCRTDFTGSPNMNQWIATHAKYTDKIASDPLKWEFSEWLNLDNYLRAHGLQLNLLTENLVDSIWYPKPSLPPSVVFIHPLEYAGEPWENKVQSMKDFMSSKSVDVMVITALDQIAWLLNLRGKDNPFSPLFKAYFVISTSLCVLYLPKNKITPVLRNYLGDIVIKPYDLVWTDLPEFVRTGKCLYLPDEANFLLYAWVPPLKLLTGPSPVKDLKAYKNSAEAKGMRNSQIKDALVWVRLVHRIEKGIESGELWDELKVLECVDQLRGEHWSYIGNSFPPTAAHGTHATDAEYRPDAKTNVKIGDDILRVSYGSQYLDGTTKVNAILHCGIPTPLQRSVYTAILKGLIALVTTQFLPGSSLHRLEYLLEQPLLALALDYRPQRVHSIGEFLLVQEDFNSTLNINFFGVVEPEYLDCGIKIGQVIQVVPAYRERYMTMEVRSLFPFESRLIDTSQLEPHEIRWINEFHATVRYVIGEQLVGRGLHAEYRTLIKKTDPLV</sequence>
<dbReference type="InterPro" id="IPR029149">
    <property type="entry name" value="Creatin/AminoP/Spt16_N"/>
</dbReference>
<feature type="domain" description="Peptidase M24" evidence="4">
    <location>
        <begin position="345"/>
        <end position="518"/>
    </location>
</feature>
<dbReference type="InterPro" id="IPR036005">
    <property type="entry name" value="Creatinase/aminopeptidase-like"/>
</dbReference>
<keyword evidence="3" id="KW-0732">Signal</keyword>
<dbReference type="GO" id="GO:0046872">
    <property type="term" value="F:metal ion binding"/>
    <property type="evidence" value="ECO:0007669"/>
    <property type="project" value="UniProtKB-KW"/>
</dbReference>
<dbReference type="RefSeq" id="XP_026677317.1">
    <property type="nucleotide sequence ID" value="XM_026821516.1"/>
</dbReference>
<gene>
    <name evidence="8" type="primary">LOC103506457</name>
</gene>
<dbReference type="InterPro" id="IPR032416">
    <property type="entry name" value="Peptidase_M24_C"/>
</dbReference>
<evidence type="ECO:0000256" key="1">
    <source>
        <dbReference type="ARBA" id="ARBA00022723"/>
    </source>
</evidence>
<keyword evidence="2" id="KW-0378">Hydrolase</keyword>
<evidence type="ECO:0000259" key="6">
    <source>
        <dbReference type="Pfam" id="PF16188"/>
    </source>
</evidence>
<feature type="chain" id="PRO_5018285571" evidence="3">
    <location>
        <begin position="23"/>
        <end position="618"/>
    </location>
</feature>
<evidence type="ECO:0000256" key="3">
    <source>
        <dbReference type="SAM" id="SignalP"/>
    </source>
</evidence>
<dbReference type="GeneID" id="103506457"/>
<dbReference type="Gene3D" id="3.40.350.10">
    <property type="entry name" value="Creatinase/prolidase N-terminal domain"/>
    <property type="match status" value="2"/>
</dbReference>
<evidence type="ECO:0000256" key="2">
    <source>
        <dbReference type="ARBA" id="ARBA00022801"/>
    </source>
</evidence>
<dbReference type="PANTHER" id="PTHR43763:SF6">
    <property type="entry name" value="XAA-PRO AMINOPEPTIDASE 1"/>
    <property type="match status" value="1"/>
</dbReference>
<keyword evidence="1" id="KW-0479">Metal-binding</keyword>
<evidence type="ECO:0000313" key="7">
    <source>
        <dbReference type="Proteomes" id="UP000079169"/>
    </source>
</evidence>